<dbReference type="STRING" id="1197717.BED41_09360"/>
<dbReference type="EMBL" id="CP016757">
    <property type="protein sequence ID" value="ANZ45259.1"/>
    <property type="molecule type" value="Genomic_DNA"/>
</dbReference>
<dbReference type="KEGG" id="cpor:BED41_09360"/>
<dbReference type="OrthoDB" id="5454254at2"/>
<gene>
    <name evidence="1" type="ORF">BED41_09360</name>
</gene>
<dbReference type="AlphaFoldDB" id="A0A1B2I5L0"/>
<name>A0A1B2I5L0_9BACT</name>
<protein>
    <recommendedName>
        <fullName evidence="3">L-2-amino-thiazoline-4-carboxylic acid hydrolase</fullName>
    </recommendedName>
</protein>
<reference evidence="1" key="1">
    <citation type="submission" date="2016-08" db="EMBL/GenBank/DDBJ databases">
        <title>Complete genome of Cloacibacillus porcorum.</title>
        <authorList>
            <person name="Looft T."/>
            <person name="Bayles D.O."/>
            <person name="Alt D.P."/>
        </authorList>
    </citation>
    <scope>NUCLEOTIDE SEQUENCE [LARGE SCALE GENOMIC DNA]</scope>
    <source>
        <strain evidence="1">CL-84</strain>
    </source>
</reference>
<dbReference type="Proteomes" id="UP000093044">
    <property type="component" value="Chromosome"/>
</dbReference>
<dbReference type="RefSeq" id="WP_066745211.1">
    <property type="nucleotide sequence ID" value="NZ_CP016757.1"/>
</dbReference>
<accession>A0A1B2I5L0</accession>
<evidence type="ECO:0000313" key="2">
    <source>
        <dbReference type="Proteomes" id="UP000093044"/>
    </source>
</evidence>
<evidence type="ECO:0000313" key="1">
    <source>
        <dbReference type="EMBL" id="ANZ45259.1"/>
    </source>
</evidence>
<organism evidence="1 2">
    <name type="scientific">Cloacibacillus porcorum</name>
    <dbReference type="NCBI Taxonomy" id="1197717"/>
    <lineage>
        <taxon>Bacteria</taxon>
        <taxon>Thermotogati</taxon>
        <taxon>Synergistota</taxon>
        <taxon>Synergistia</taxon>
        <taxon>Synergistales</taxon>
        <taxon>Synergistaceae</taxon>
        <taxon>Cloacibacillus</taxon>
    </lineage>
</organism>
<keyword evidence="2" id="KW-1185">Reference proteome</keyword>
<evidence type="ECO:0008006" key="3">
    <source>
        <dbReference type="Google" id="ProtNLM"/>
    </source>
</evidence>
<sequence length="175" mass="19636">MCTTRINEYMEKIALDAPVSPEYLASAVAGAIKDRALLFYFTWKTLQDMHPEIDADAVMAEASRRLGEYKAPNLGKVEDAEDAVLNQTSKAGMLAFDQEITKLTPEESIKVIRRCPHIEAFEELGCSKEERIKLCTKLLMPLDFALLAPYEKVRLEFPKNLAADDVCVMCTKTAE</sequence>
<proteinExistence type="predicted"/>
<dbReference type="GeneID" id="83058054"/>